<evidence type="ECO:0000256" key="2">
    <source>
        <dbReference type="ARBA" id="ARBA00009170"/>
    </source>
</evidence>
<feature type="domain" description="Mitochondrial outer membrane transport complex Sam37/metaxin N-terminal" evidence="9">
    <location>
        <begin position="25"/>
        <end position="145"/>
    </location>
</feature>
<comment type="subcellular location">
    <subcellularLocation>
        <location evidence="1">Mitochondrion outer membrane</location>
    </subcellularLocation>
</comment>
<keyword evidence="7 8" id="KW-0472">Membrane</keyword>
<keyword evidence="4" id="KW-1000">Mitochondrion outer membrane</keyword>
<dbReference type="Pfam" id="PF17171">
    <property type="entry name" value="GST_C_6"/>
    <property type="match status" value="1"/>
</dbReference>
<evidence type="ECO:0000259" key="9">
    <source>
        <dbReference type="Pfam" id="PF10568"/>
    </source>
</evidence>
<dbReference type="GO" id="GO:0001401">
    <property type="term" value="C:SAM complex"/>
    <property type="evidence" value="ECO:0007669"/>
    <property type="project" value="InterPro"/>
</dbReference>
<dbReference type="AlphaFoldDB" id="A0A9N9SPA3"/>
<organism evidence="11 12">
    <name type="scientific">Diabrotica balteata</name>
    <name type="common">Banded cucumber beetle</name>
    <dbReference type="NCBI Taxonomy" id="107213"/>
    <lineage>
        <taxon>Eukaryota</taxon>
        <taxon>Metazoa</taxon>
        <taxon>Ecdysozoa</taxon>
        <taxon>Arthropoda</taxon>
        <taxon>Hexapoda</taxon>
        <taxon>Insecta</taxon>
        <taxon>Pterygota</taxon>
        <taxon>Neoptera</taxon>
        <taxon>Endopterygota</taxon>
        <taxon>Coleoptera</taxon>
        <taxon>Polyphaga</taxon>
        <taxon>Cucujiformia</taxon>
        <taxon>Chrysomeloidea</taxon>
        <taxon>Chrysomelidae</taxon>
        <taxon>Galerucinae</taxon>
        <taxon>Diabroticina</taxon>
        <taxon>Diabroticites</taxon>
        <taxon>Diabrotica</taxon>
    </lineage>
</organism>
<evidence type="ECO:0000313" key="12">
    <source>
        <dbReference type="Proteomes" id="UP001153709"/>
    </source>
</evidence>
<dbReference type="Gene3D" id="1.20.1050.10">
    <property type="match status" value="1"/>
</dbReference>
<dbReference type="Proteomes" id="UP001153709">
    <property type="component" value="Chromosome 1"/>
</dbReference>
<keyword evidence="8" id="KW-1133">Transmembrane helix</keyword>
<dbReference type="InterPro" id="IPR033468">
    <property type="entry name" value="Metaxin_GST"/>
</dbReference>
<evidence type="ECO:0000256" key="6">
    <source>
        <dbReference type="ARBA" id="ARBA00023128"/>
    </source>
</evidence>
<keyword evidence="5" id="KW-0653">Protein transport</keyword>
<dbReference type="InterPro" id="IPR036282">
    <property type="entry name" value="Glutathione-S-Trfase_C_sf"/>
</dbReference>
<dbReference type="GO" id="GO:0007005">
    <property type="term" value="P:mitochondrion organization"/>
    <property type="evidence" value="ECO:0007669"/>
    <property type="project" value="TreeGrafter"/>
</dbReference>
<evidence type="ECO:0000313" key="11">
    <source>
        <dbReference type="EMBL" id="CAG9828051.1"/>
    </source>
</evidence>
<keyword evidence="6" id="KW-0496">Mitochondrion</keyword>
<evidence type="ECO:0000259" key="10">
    <source>
        <dbReference type="Pfam" id="PF17171"/>
    </source>
</evidence>
<evidence type="ECO:0000256" key="4">
    <source>
        <dbReference type="ARBA" id="ARBA00022787"/>
    </source>
</evidence>
<comment type="similarity">
    <text evidence="2">Belongs to the metaxin family.</text>
</comment>
<dbReference type="InterPro" id="IPR019564">
    <property type="entry name" value="Sam37/metaxin_N"/>
</dbReference>
<keyword evidence="8" id="KW-0812">Transmembrane</keyword>
<keyword evidence="12" id="KW-1185">Reference proteome</keyword>
<dbReference type="OrthoDB" id="5835136at2759"/>
<feature type="domain" description="Metaxin glutathione S-transferase" evidence="10">
    <location>
        <begin position="173"/>
        <end position="236"/>
    </location>
</feature>
<evidence type="ECO:0000256" key="5">
    <source>
        <dbReference type="ARBA" id="ARBA00022927"/>
    </source>
</evidence>
<evidence type="ECO:0000256" key="3">
    <source>
        <dbReference type="ARBA" id="ARBA00022448"/>
    </source>
</evidence>
<dbReference type="GO" id="GO:0015031">
    <property type="term" value="P:protein transport"/>
    <property type="evidence" value="ECO:0007669"/>
    <property type="project" value="UniProtKB-KW"/>
</dbReference>
<dbReference type="PANTHER" id="PTHR12289:SF41">
    <property type="entry name" value="FAILED AXON CONNECTIONS-RELATED"/>
    <property type="match status" value="1"/>
</dbReference>
<accession>A0A9N9SPA3</accession>
<sequence length="292" mass="33809">MDQKHKFQLIVFDGDFSLPSIDPESIKSILYTAVAGVPVEVRLFNNLKNCTLYTAPTFVHKNLKFKTFSDIVLYLKTLHFNLDRNLTPKEASESLALTNLVQSKLRPLLEYYYWIDVRNTFELTNIWFMRSLPIPFNYIYTRRFRDRAVDLLESLHPTETNFDLIKEYVQRAATECLSNLATRLGNEDYFYGNSPTTIDVLVYSYIAPLLKVPFPSNEIKNVLSMWPNLANLIKRIDDQYFPNLPKGSKYIKIEEKVKTSDDEVSYMAILILTVSATSLVLGFAYSRGYLSQ</sequence>
<dbReference type="Pfam" id="PF10568">
    <property type="entry name" value="Tom37"/>
    <property type="match status" value="1"/>
</dbReference>
<reference evidence="11" key="1">
    <citation type="submission" date="2022-01" db="EMBL/GenBank/DDBJ databases">
        <authorList>
            <person name="King R."/>
        </authorList>
    </citation>
    <scope>NUCLEOTIDE SEQUENCE</scope>
</reference>
<keyword evidence="3" id="KW-0813">Transport</keyword>
<feature type="transmembrane region" description="Helical" evidence="8">
    <location>
        <begin position="264"/>
        <end position="285"/>
    </location>
</feature>
<name>A0A9N9SPA3_DIABA</name>
<dbReference type="EMBL" id="OU898276">
    <property type="protein sequence ID" value="CAG9828051.1"/>
    <property type="molecule type" value="Genomic_DNA"/>
</dbReference>
<gene>
    <name evidence="11" type="ORF">DIABBA_LOCUS1999</name>
</gene>
<dbReference type="PANTHER" id="PTHR12289">
    <property type="entry name" value="METAXIN RELATED"/>
    <property type="match status" value="1"/>
</dbReference>
<evidence type="ECO:0000256" key="8">
    <source>
        <dbReference type="SAM" id="Phobius"/>
    </source>
</evidence>
<evidence type="ECO:0000256" key="7">
    <source>
        <dbReference type="ARBA" id="ARBA00023136"/>
    </source>
</evidence>
<evidence type="ECO:0000256" key="1">
    <source>
        <dbReference type="ARBA" id="ARBA00004294"/>
    </source>
</evidence>
<dbReference type="InterPro" id="IPR050931">
    <property type="entry name" value="Mito_Protein_Transport_Metaxin"/>
</dbReference>
<dbReference type="SUPFAM" id="SSF47616">
    <property type="entry name" value="GST C-terminal domain-like"/>
    <property type="match status" value="1"/>
</dbReference>
<proteinExistence type="inferred from homology"/>
<evidence type="ECO:0008006" key="13">
    <source>
        <dbReference type="Google" id="ProtNLM"/>
    </source>
</evidence>
<protein>
    <recommendedName>
        <fullName evidence="13">Metaxin</fullName>
    </recommendedName>
</protein>